<accession>A0A8H6CMT3</accession>
<evidence type="ECO:0000313" key="2">
    <source>
        <dbReference type="Proteomes" id="UP000593566"/>
    </source>
</evidence>
<proteinExistence type="predicted"/>
<evidence type="ECO:0000313" key="1">
    <source>
        <dbReference type="EMBL" id="KAF6226560.1"/>
    </source>
</evidence>
<dbReference type="RefSeq" id="XP_037155113.1">
    <property type="nucleotide sequence ID" value="XM_037300287.1"/>
</dbReference>
<keyword evidence="2" id="KW-1185">Reference proteome</keyword>
<gene>
    <name evidence="1" type="ORF">HO133_009426</name>
</gene>
<dbReference type="GeneID" id="59337821"/>
<dbReference type="AlphaFoldDB" id="A0A8H6CMT3"/>
<sequence length="148" mass="16109">MEVHDGSAVMVVGQVAVLLEELLELGRELTLALLAVDEELIAGALELDRELTLALLAVDEELIAGALELGRELTLALLDEELEKVPRGIVETLLLVMLEVADVVEAMGLELVTVFELAFDVLLRDTWGVEMLDIVIGVVMETVTKAYK</sequence>
<name>A0A8H6CMT3_9LECA</name>
<comment type="caution">
    <text evidence="1">The sequence shown here is derived from an EMBL/GenBank/DDBJ whole genome shotgun (WGS) entry which is preliminary data.</text>
</comment>
<dbReference type="Proteomes" id="UP000593566">
    <property type="component" value="Unassembled WGS sequence"/>
</dbReference>
<reference evidence="1 2" key="1">
    <citation type="journal article" date="2020" name="Genomics">
        <title>Complete, high-quality genomes from long-read metagenomic sequencing of two wolf lichen thalli reveals enigmatic genome architecture.</title>
        <authorList>
            <person name="McKenzie S.K."/>
            <person name="Walston R.F."/>
            <person name="Allen J.L."/>
        </authorList>
    </citation>
    <scope>NUCLEOTIDE SEQUENCE [LARGE SCALE GENOMIC DNA]</scope>
    <source>
        <strain evidence="1">WasteWater1</strain>
    </source>
</reference>
<dbReference type="EMBL" id="JACCJB010000006">
    <property type="protein sequence ID" value="KAF6226560.1"/>
    <property type="molecule type" value="Genomic_DNA"/>
</dbReference>
<protein>
    <submittedName>
        <fullName evidence="1">Uncharacterized protein</fullName>
    </submittedName>
</protein>
<organism evidence="1 2">
    <name type="scientific">Letharia lupina</name>
    <dbReference type="NCBI Taxonomy" id="560253"/>
    <lineage>
        <taxon>Eukaryota</taxon>
        <taxon>Fungi</taxon>
        <taxon>Dikarya</taxon>
        <taxon>Ascomycota</taxon>
        <taxon>Pezizomycotina</taxon>
        <taxon>Lecanoromycetes</taxon>
        <taxon>OSLEUM clade</taxon>
        <taxon>Lecanoromycetidae</taxon>
        <taxon>Lecanorales</taxon>
        <taxon>Lecanorineae</taxon>
        <taxon>Parmeliaceae</taxon>
        <taxon>Letharia</taxon>
    </lineage>
</organism>